<dbReference type="EMBL" id="BSDY01000006">
    <property type="protein sequence ID" value="GLI55949.1"/>
    <property type="molecule type" value="Genomic_DNA"/>
</dbReference>
<dbReference type="FunFam" id="3.20.20.70:FF:000037">
    <property type="entry name" value="Tryptophan synthase alpha chain"/>
    <property type="match status" value="1"/>
</dbReference>
<comment type="pathway">
    <text evidence="2 9">Amino-acid biosynthesis; L-tryptophan biosynthesis; L-tryptophan from chorismate: step 5/5.</text>
</comment>
<keyword evidence="4 9" id="KW-0028">Amino-acid biosynthesis</keyword>
<organism evidence="11 12">
    <name type="scientific">Propionigenium maris DSM 9537</name>
    <dbReference type="NCBI Taxonomy" id="1123000"/>
    <lineage>
        <taxon>Bacteria</taxon>
        <taxon>Fusobacteriati</taxon>
        <taxon>Fusobacteriota</taxon>
        <taxon>Fusobacteriia</taxon>
        <taxon>Fusobacteriales</taxon>
        <taxon>Fusobacteriaceae</taxon>
        <taxon>Propionigenium</taxon>
    </lineage>
</organism>
<evidence type="ECO:0000256" key="4">
    <source>
        <dbReference type="ARBA" id="ARBA00022605"/>
    </source>
</evidence>
<dbReference type="CDD" id="cd04724">
    <property type="entry name" value="Tryptophan_synthase_alpha"/>
    <property type="match status" value="1"/>
</dbReference>
<dbReference type="PANTHER" id="PTHR43406">
    <property type="entry name" value="TRYPTOPHAN SYNTHASE, ALPHA CHAIN"/>
    <property type="match status" value="1"/>
</dbReference>
<accession>A0A9W6GLA8</accession>
<sequence>MKAEGMRDRIEEKLGGKKNLFIGYITGGDPTLNHTEEIVYAMEKGGADLVEIGIPYSDPLADGPTIQRAAGRALKEGFSMKKLFDSVVRIRRNTDLPLVFLVYYNTIHTYGVDQFAVRCKEVGIDALIVPDLPLEESKDFPQDIIPLIPLVALNSQERIEDILRDRSGFVYCISSFGVTGSRSSISDKTRELVERVKSHTDLPVAVGFGISTREMVEEVHEYADAAIVGSSIVKVVEEEMGDPERVEAFVRELTGRG</sequence>
<keyword evidence="12" id="KW-1185">Reference proteome</keyword>
<dbReference type="InterPro" id="IPR018204">
    <property type="entry name" value="Trp_synthase_alpha_AS"/>
</dbReference>
<dbReference type="EC" id="4.2.1.20" evidence="9"/>
<dbReference type="PANTHER" id="PTHR43406:SF1">
    <property type="entry name" value="TRYPTOPHAN SYNTHASE ALPHA CHAIN, CHLOROPLASTIC"/>
    <property type="match status" value="1"/>
</dbReference>
<evidence type="ECO:0000313" key="12">
    <source>
        <dbReference type="Proteomes" id="UP001144471"/>
    </source>
</evidence>
<dbReference type="SUPFAM" id="SSF51366">
    <property type="entry name" value="Ribulose-phoshate binding barrel"/>
    <property type="match status" value="1"/>
</dbReference>
<proteinExistence type="inferred from homology"/>
<dbReference type="Pfam" id="PF00290">
    <property type="entry name" value="Trp_syntA"/>
    <property type="match status" value="1"/>
</dbReference>
<evidence type="ECO:0000313" key="11">
    <source>
        <dbReference type="EMBL" id="GLI55949.1"/>
    </source>
</evidence>
<dbReference type="RefSeq" id="WP_281834785.1">
    <property type="nucleotide sequence ID" value="NZ_BSDY01000006.1"/>
</dbReference>
<comment type="catalytic activity">
    <reaction evidence="8 9">
        <text>(1S,2R)-1-C-(indol-3-yl)glycerol 3-phosphate + L-serine = D-glyceraldehyde 3-phosphate + L-tryptophan + H2O</text>
        <dbReference type="Rhea" id="RHEA:10532"/>
        <dbReference type="ChEBI" id="CHEBI:15377"/>
        <dbReference type="ChEBI" id="CHEBI:33384"/>
        <dbReference type="ChEBI" id="CHEBI:57912"/>
        <dbReference type="ChEBI" id="CHEBI:58866"/>
        <dbReference type="ChEBI" id="CHEBI:59776"/>
        <dbReference type="EC" id="4.2.1.20"/>
    </reaction>
</comment>
<feature type="active site" description="Proton acceptor" evidence="9">
    <location>
        <position position="51"/>
    </location>
</feature>
<name>A0A9W6GLA8_9FUSO</name>
<evidence type="ECO:0000256" key="2">
    <source>
        <dbReference type="ARBA" id="ARBA00004733"/>
    </source>
</evidence>
<dbReference type="InterPro" id="IPR013785">
    <property type="entry name" value="Aldolase_TIM"/>
</dbReference>
<keyword evidence="7 9" id="KW-0456">Lyase</keyword>
<gene>
    <name evidence="9" type="primary">trpA</name>
    <name evidence="11" type="ORF">PM10SUCC1_14630</name>
</gene>
<evidence type="ECO:0000256" key="10">
    <source>
        <dbReference type="RuleBase" id="RU003662"/>
    </source>
</evidence>
<evidence type="ECO:0000256" key="3">
    <source>
        <dbReference type="ARBA" id="ARBA00011270"/>
    </source>
</evidence>
<dbReference type="GO" id="GO:0005829">
    <property type="term" value="C:cytosol"/>
    <property type="evidence" value="ECO:0007669"/>
    <property type="project" value="TreeGrafter"/>
</dbReference>
<evidence type="ECO:0000256" key="8">
    <source>
        <dbReference type="ARBA" id="ARBA00049047"/>
    </source>
</evidence>
<dbReference type="InterPro" id="IPR011060">
    <property type="entry name" value="RibuloseP-bd_barrel"/>
</dbReference>
<dbReference type="PROSITE" id="PS00167">
    <property type="entry name" value="TRP_SYNTHASE_ALPHA"/>
    <property type="match status" value="1"/>
</dbReference>
<comment type="subunit">
    <text evidence="3 9">Tetramer of two alpha and two beta chains.</text>
</comment>
<evidence type="ECO:0000256" key="7">
    <source>
        <dbReference type="ARBA" id="ARBA00023239"/>
    </source>
</evidence>
<comment type="function">
    <text evidence="1 9">The alpha subunit is responsible for the aldol cleavage of indoleglycerol phosphate to indole and glyceraldehyde 3-phosphate.</text>
</comment>
<keyword evidence="6 9" id="KW-0057">Aromatic amino acid biosynthesis</keyword>
<dbReference type="HAMAP" id="MF_00131">
    <property type="entry name" value="Trp_synth_alpha"/>
    <property type="match status" value="1"/>
</dbReference>
<dbReference type="InterPro" id="IPR002028">
    <property type="entry name" value="Trp_synthase_suA"/>
</dbReference>
<reference evidence="11" key="1">
    <citation type="submission" date="2022-12" db="EMBL/GenBank/DDBJ databases">
        <title>Reference genome sequencing for broad-spectrum identification of bacterial and archaeal isolates by mass spectrometry.</title>
        <authorList>
            <person name="Sekiguchi Y."/>
            <person name="Tourlousse D.M."/>
        </authorList>
    </citation>
    <scope>NUCLEOTIDE SEQUENCE</scope>
    <source>
        <strain evidence="11">10succ1</strain>
    </source>
</reference>
<feature type="active site" description="Proton acceptor" evidence="9">
    <location>
        <position position="62"/>
    </location>
</feature>
<evidence type="ECO:0000256" key="5">
    <source>
        <dbReference type="ARBA" id="ARBA00022822"/>
    </source>
</evidence>
<dbReference type="Proteomes" id="UP001144471">
    <property type="component" value="Unassembled WGS sequence"/>
</dbReference>
<evidence type="ECO:0000256" key="6">
    <source>
        <dbReference type="ARBA" id="ARBA00023141"/>
    </source>
</evidence>
<dbReference type="Gene3D" id="3.20.20.70">
    <property type="entry name" value="Aldolase class I"/>
    <property type="match status" value="1"/>
</dbReference>
<comment type="caution">
    <text evidence="11">The sequence shown here is derived from an EMBL/GenBank/DDBJ whole genome shotgun (WGS) entry which is preliminary data.</text>
</comment>
<dbReference type="AlphaFoldDB" id="A0A9W6GLA8"/>
<keyword evidence="5 9" id="KW-0822">Tryptophan biosynthesis</keyword>
<evidence type="ECO:0000256" key="9">
    <source>
        <dbReference type="HAMAP-Rule" id="MF_00131"/>
    </source>
</evidence>
<evidence type="ECO:0000256" key="1">
    <source>
        <dbReference type="ARBA" id="ARBA00003365"/>
    </source>
</evidence>
<dbReference type="NCBIfam" id="TIGR00262">
    <property type="entry name" value="trpA"/>
    <property type="match status" value="1"/>
</dbReference>
<protein>
    <recommendedName>
        <fullName evidence="9">Tryptophan synthase alpha chain</fullName>
        <ecNumber evidence="9">4.2.1.20</ecNumber>
    </recommendedName>
</protein>
<comment type="similarity">
    <text evidence="9 10">Belongs to the TrpA family.</text>
</comment>
<dbReference type="GO" id="GO:0004834">
    <property type="term" value="F:tryptophan synthase activity"/>
    <property type="evidence" value="ECO:0007669"/>
    <property type="project" value="UniProtKB-UniRule"/>
</dbReference>